<evidence type="ECO:0000313" key="2">
    <source>
        <dbReference type="EMBL" id="KAG2623935.1"/>
    </source>
</evidence>
<feature type="chain" id="PRO_5035950235" evidence="1">
    <location>
        <begin position="29"/>
        <end position="104"/>
    </location>
</feature>
<dbReference type="EMBL" id="CM029041">
    <property type="protein sequence ID" value="KAG2623935.1"/>
    <property type="molecule type" value="Genomic_DNA"/>
</dbReference>
<gene>
    <name evidence="2" type="ORF">PVAP13_3KG091200</name>
</gene>
<accession>A0A8T0UPD6</accession>
<name>A0A8T0UPD6_PANVG</name>
<proteinExistence type="predicted"/>
<dbReference type="AlphaFoldDB" id="A0A8T0UPD6"/>
<evidence type="ECO:0000313" key="3">
    <source>
        <dbReference type="Proteomes" id="UP000823388"/>
    </source>
</evidence>
<comment type="caution">
    <text evidence="2">The sequence shown here is derived from an EMBL/GenBank/DDBJ whole genome shotgun (WGS) entry which is preliminary data.</text>
</comment>
<evidence type="ECO:0000256" key="1">
    <source>
        <dbReference type="SAM" id="SignalP"/>
    </source>
</evidence>
<organism evidence="2 3">
    <name type="scientific">Panicum virgatum</name>
    <name type="common">Blackwell switchgrass</name>
    <dbReference type="NCBI Taxonomy" id="38727"/>
    <lineage>
        <taxon>Eukaryota</taxon>
        <taxon>Viridiplantae</taxon>
        <taxon>Streptophyta</taxon>
        <taxon>Embryophyta</taxon>
        <taxon>Tracheophyta</taxon>
        <taxon>Spermatophyta</taxon>
        <taxon>Magnoliopsida</taxon>
        <taxon>Liliopsida</taxon>
        <taxon>Poales</taxon>
        <taxon>Poaceae</taxon>
        <taxon>PACMAD clade</taxon>
        <taxon>Panicoideae</taxon>
        <taxon>Panicodae</taxon>
        <taxon>Paniceae</taxon>
        <taxon>Panicinae</taxon>
        <taxon>Panicum</taxon>
        <taxon>Panicum sect. Hiantes</taxon>
    </lineage>
</organism>
<keyword evidence="1" id="KW-0732">Signal</keyword>
<sequence length="104" mass="11019">MAASHAAIAIVTSLLLLVASSQSSLVHARMMPRDHYSYVQQAMEMENPSSSPSASQDLLPVVLAAPPTPLILTSKPEIATAKRRQIIQVVEDGSVPSPGVGHHQ</sequence>
<protein>
    <submittedName>
        <fullName evidence="2">Uncharacterized protein</fullName>
    </submittedName>
</protein>
<reference evidence="2" key="1">
    <citation type="submission" date="2020-05" db="EMBL/GenBank/DDBJ databases">
        <title>WGS assembly of Panicum virgatum.</title>
        <authorList>
            <person name="Lovell J.T."/>
            <person name="Jenkins J."/>
            <person name="Shu S."/>
            <person name="Juenger T.E."/>
            <person name="Schmutz J."/>
        </authorList>
    </citation>
    <scope>NUCLEOTIDE SEQUENCE</scope>
    <source>
        <strain evidence="2">AP13</strain>
    </source>
</reference>
<feature type="signal peptide" evidence="1">
    <location>
        <begin position="1"/>
        <end position="28"/>
    </location>
</feature>
<dbReference type="Proteomes" id="UP000823388">
    <property type="component" value="Chromosome 3K"/>
</dbReference>
<keyword evidence="3" id="KW-1185">Reference proteome</keyword>